<dbReference type="InterPro" id="IPR041682">
    <property type="entry name" value="AAA_14"/>
</dbReference>
<evidence type="ECO:0000259" key="1">
    <source>
        <dbReference type="Pfam" id="PF13173"/>
    </source>
</evidence>
<dbReference type="Pfam" id="PF13173">
    <property type="entry name" value="AAA_14"/>
    <property type="match status" value="1"/>
</dbReference>
<feature type="domain" description="AAA" evidence="1">
    <location>
        <begin position="19"/>
        <end position="139"/>
    </location>
</feature>
<dbReference type="PANTHER" id="PTHR43566:SF1">
    <property type="entry name" value="AAA+ ATPASE DOMAIN-CONTAINING PROTEIN"/>
    <property type="match status" value="1"/>
</dbReference>
<comment type="caution">
    <text evidence="3">The sequence shown here is derived from an EMBL/GenBank/DDBJ whole genome shotgun (WGS) entry which is preliminary data.</text>
</comment>
<dbReference type="Pfam" id="PF13635">
    <property type="entry name" value="DUF4143"/>
    <property type="match status" value="1"/>
</dbReference>
<protein>
    <recommendedName>
        <fullName evidence="5">AAA ATPase</fullName>
    </recommendedName>
</protein>
<dbReference type="EMBL" id="LCLS01000012">
    <property type="protein sequence ID" value="KKU21782.1"/>
    <property type="molecule type" value="Genomic_DNA"/>
</dbReference>
<dbReference type="SUPFAM" id="SSF52540">
    <property type="entry name" value="P-loop containing nucleoside triphosphate hydrolases"/>
    <property type="match status" value="1"/>
</dbReference>
<dbReference type="InterPro" id="IPR025420">
    <property type="entry name" value="DUF4143"/>
</dbReference>
<organism evidence="3 4">
    <name type="scientific">Candidatus Nomurabacteria bacterium GW2011_GWA1_46_11</name>
    <dbReference type="NCBI Taxonomy" id="1618732"/>
    <lineage>
        <taxon>Bacteria</taxon>
        <taxon>Candidatus Nomuraibacteriota</taxon>
    </lineage>
</organism>
<name>A0A0G1NN62_9BACT</name>
<sequence length="390" mass="44602">MMYVRHLDEALVDHLEKRKEALVLLGARQVGKTTILKKISPDALYLSVDSEPVAQALEKYDPAVYRQLLRLQEKVVVVDEIHRITDPGRAAKIFFDHIPEVRLIVTGSSSFRIKNKTSESLAGRKVEYYLYPLTLSEYLNQKGIKNDLAFPVLDQLEHISTLPTEKAYTFDLQAVLGSLLIYGLYPFLVSQPNDDVYLKNLVDSAVFKDLLDLSLIENRQAARNLLRLLAFQIGSLVNYSELATKLNIEVKTVRRYISLFEQSFIIFTISPFSLRARGEIGKMPKIYFYDVGLRNALIDNFQPLEMRPDGGALWENFVMSEIVKANYYGSFGYQIHFWRTKQGSEIDVVLEREGKIIGLEIKSDSGRANKAFKNRYPEANVSVITKKNLY</sequence>
<evidence type="ECO:0008006" key="5">
    <source>
        <dbReference type="Google" id="ProtNLM"/>
    </source>
</evidence>
<evidence type="ECO:0000313" key="4">
    <source>
        <dbReference type="Proteomes" id="UP000034107"/>
    </source>
</evidence>
<gene>
    <name evidence="3" type="ORF">UX31_C0012G0018</name>
</gene>
<dbReference type="AlphaFoldDB" id="A0A0G1NN62"/>
<proteinExistence type="predicted"/>
<dbReference type="InterPro" id="IPR027417">
    <property type="entry name" value="P-loop_NTPase"/>
</dbReference>
<dbReference type="PANTHER" id="PTHR43566">
    <property type="entry name" value="CONSERVED PROTEIN"/>
    <property type="match status" value="1"/>
</dbReference>
<feature type="domain" description="DUF4143" evidence="2">
    <location>
        <begin position="208"/>
        <end position="363"/>
    </location>
</feature>
<evidence type="ECO:0000313" key="3">
    <source>
        <dbReference type="EMBL" id="KKU21782.1"/>
    </source>
</evidence>
<dbReference type="Proteomes" id="UP000034107">
    <property type="component" value="Unassembled WGS sequence"/>
</dbReference>
<reference evidence="3 4" key="1">
    <citation type="journal article" date="2015" name="Nature">
        <title>rRNA introns, odd ribosomes, and small enigmatic genomes across a large radiation of phyla.</title>
        <authorList>
            <person name="Brown C.T."/>
            <person name="Hug L.A."/>
            <person name="Thomas B.C."/>
            <person name="Sharon I."/>
            <person name="Castelle C.J."/>
            <person name="Singh A."/>
            <person name="Wilkins M.J."/>
            <person name="Williams K.H."/>
            <person name="Banfield J.F."/>
        </authorList>
    </citation>
    <scope>NUCLEOTIDE SEQUENCE [LARGE SCALE GENOMIC DNA]</scope>
</reference>
<accession>A0A0G1NN62</accession>
<evidence type="ECO:0000259" key="2">
    <source>
        <dbReference type="Pfam" id="PF13635"/>
    </source>
</evidence>